<dbReference type="AlphaFoldDB" id="A0A077ECK3"/>
<dbReference type="STRING" id="1338011.BD94_1397"/>
<feature type="signal peptide" evidence="1">
    <location>
        <begin position="1"/>
        <end position="25"/>
    </location>
</feature>
<dbReference type="EMBL" id="CP007547">
    <property type="protein sequence ID" value="AIL45172.1"/>
    <property type="molecule type" value="Genomic_DNA"/>
</dbReference>
<dbReference type="eggNOG" id="ENOG5031140">
    <property type="taxonomic scope" value="Bacteria"/>
</dbReference>
<accession>A0A077ECK3</accession>
<sequence length="261" mass="30770">MKHQFMKKLFLLFFILLIKSHSLQAQQKSVFNPKINKDSLYSTLEYLVPEGERLKYREILREADDSGKDYILIVLYNLQKGGKDYLINNFESHKTQIMKLRSYYENLNFNKYIVTVSHGENPLFLPSSYIKISLDKIKEGYLNDEILDRRENLEYIKQYSGENENSSEIKEALAFLKWDTKTLTELKALIKEANVKSIRNGNPTQIEVHPNLSAMYSYKIYRENLNRQQIIEYNDGCNYIHYKDNIVLHNGAPEGVLCFER</sequence>
<reference evidence="2" key="2">
    <citation type="journal article" date="2015" name="Genome Biol. Evol.">
        <title>Complete Genome Sequence and Transcriptomic Analysis of the Novel Pathogen Elizabethkingia anophelis in Response to Oxidative Stress.</title>
        <authorList>
            <person name="Li Y."/>
            <person name="Liu Y."/>
            <person name="Chew S.C."/>
            <person name="Tay M."/>
            <person name="Salido M.M."/>
            <person name="Teo J."/>
            <person name="Lauro F.M."/>
            <person name="Givskov M."/>
            <person name="Yang L."/>
        </authorList>
    </citation>
    <scope>NUCLEOTIDE SEQUENCE</scope>
    <source>
        <strain evidence="2">NUHP1</strain>
    </source>
</reference>
<name>A0A077ECK3_9FLAO</name>
<evidence type="ECO:0000256" key="1">
    <source>
        <dbReference type="SAM" id="SignalP"/>
    </source>
</evidence>
<protein>
    <submittedName>
        <fullName evidence="2">Uncharacterized protein</fullName>
    </submittedName>
</protein>
<feature type="chain" id="PRO_5001718244" evidence="1">
    <location>
        <begin position="26"/>
        <end position="261"/>
    </location>
</feature>
<dbReference type="Proteomes" id="UP000028933">
    <property type="component" value="Chromosome"/>
</dbReference>
<proteinExistence type="predicted"/>
<dbReference type="KEGG" id="eao:BD94_1397"/>
<organism evidence="2 3">
    <name type="scientific">Elizabethkingia anophelis NUHP1</name>
    <dbReference type="NCBI Taxonomy" id="1338011"/>
    <lineage>
        <taxon>Bacteria</taxon>
        <taxon>Pseudomonadati</taxon>
        <taxon>Bacteroidota</taxon>
        <taxon>Flavobacteriia</taxon>
        <taxon>Flavobacteriales</taxon>
        <taxon>Weeksellaceae</taxon>
        <taxon>Elizabethkingia</taxon>
    </lineage>
</organism>
<keyword evidence="1" id="KW-0732">Signal</keyword>
<evidence type="ECO:0000313" key="3">
    <source>
        <dbReference type="Proteomes" id="UP000028933"/>
    </source>
</evidence>
<reference evidence="2" key="1">
    <citation type="journal article" date="2013" name="Lancet">
        <title>First case of E anophelis outbreak in an intensive-care unit.</title>
        <authorList>
            <person name="Teo J."/>
            <person name="Tan S.Y."/>
            <person name="Tay M."/>
            <person name="Ding Y."/>
            <person name="Kjelleberg S."/>
            <person name="Givskov M."/>
            <person name="Lin R.T."/>
            <person name="Yang L."/>
        </authorList>
    </citation>
    <scope>NUCLEOTIDE SEQUENCE [LARGE SCALE GENOMIC DNA]</scope>
    <source>
        <strain evidence="2">NUHP1</strain>
    </source>
</reference>
<dbReference type="HOGENOM" id="CLU_1092966_0_0_10"/>
<evidence type="ECO:0000313" key="2">
    <source>
        <dbReference type="EMBL" id="AIL45172.1"/>
    </source>
</evidence>
<gene>
    <name evidence="2" type="ORF">BD94_1397</name>
</gene>